<name>A0A0N0RSV8_ESCWE</name>
<evidence type="ECO:0000313" key="17">
    <source>
        <dbReference type="Proteomes" id="UP000053831"/>
    </source>
</evidence>
<evidence type="ECO:0000256" key="6">
    <source>
        <dbReference type="ARBA" id="ARBA00022723"/>
    </source>
</evidence>
<keyword evidence="9" id="KW-0746">Sphingolipid metabolism</keyword>
<dbReference type="InterPro" id="IPR005135">
    <property type="entry name" value="Endo/exonuclease/phosphatase"/>
</dbReference>
<evidence type="ECO:0000256" key="1">
    <source>
        <dbReference type="ARBA" id="ARBA00004141"/>
    </source>
</evidence>
<feature type="compositionally biased region" description="Basic and acidic residues" evidence="13">
    <location>
        <begin position="1"/>
        <end position="11"/>
    </location>
</feature>
<evidence type="ECO:0000256" key="8">
    <source>
        <dbReference type="ARBA" id="ARBA00022842"/>
    </source>
</evidence>
<protein>
    <submittedName>
        <fullName evidence="16">Inositol phosphosphingolipids phospholipase C</fullName>
    </submittedName>
</protein>
<evidence type="ECO:0000256" key="4">
    <source>
        <dbReference type="ARBA" id="ARBA00006335"/>
    </source>
</evidence>
<evidence type="ECO:0000256" key="11">
    <source>
        <dbReference type="ARBA" id="ARBA00023098"/>
    </source>
</evidence>
<keyword evidence="5 14" id="KW-0812">Transmembrane</keyword>
<dbReference type="GO" id="GO:0006665">
    <property type="term" value="P:sphingolipid metabolic process"/>
    <property type="evidence" value="ECO:0007669"/>
    <property type="project" value="UniProtKB-KW"/>
</dbReference>
<dbReference type="GO" id="GO:0071944">
    <property type="term" value="C:cell periphery"/>
    <property type="evidence" value="ECO:0007669"/>
    <property type="project" value="EnsemblFungi"/>
</dbReference>
<feature type="region of interest" description="Disordered" evidence="13">
    <location>
        <begin position="279"/>
        <end position="298"/>
    </location>
</feature>
<evidence type="ECO:0000256" key="13">
    <source>
        <dbReference type="SAM" id="MobiDB-lite"/>
    </source>
</evidence>
<keyword evidence="6" id="KW-0479">Metal-binding</keyword>
<evidence type="ECO:0000259" key="15">
    <source>
        <dbReference type="Pfam" id="PF03372"/>
    </source>
</evidence>
<sequence>MSTIIQEKEDLPGPSPSPSPSRTLPKEINLLTLNCWGLLHISALRRPRLLEIGRQIALMRPPPDIVCLQECWSQEDFLAIRHASASALPHAKFYFAGAFGAGLAILSRWPLEASSMVRYGLNGRPTAFWRGDWYVGKGVACATVRFGPGEHDLIEVFNTHTHAPYESGPGDSYICHRISQAWQLSSLLRAAALSGRLTLALGDFNMLPRSLQHRIITARAPVRDTWRVLHPDSALGPAACPDERARRLPIPSADFNLRANGATSDTVYNTWRWPKDAQRRLAESPCPVDPATPDPRGKRLDYVFASTAAAPSSSSSSSSPRSGWVVKSAHVAMTQRHPDLNVSLSDHFAVFTTLAYHTTGTGTGTGTDKGTISPLDAQLLSDPSGDHQPLPCALYDEILATIISYTARETRQQSLRAFHFYAALLVWIACLVAVWFSPRNYVAFLLLLVGSLSLVAGVVDGLLALLFFSTELRALKEFEWEIRNARSLAPEEGLVEKSQKSL</sequence>
<proteinExistence type="inferred from homology"/>
<dbReference type="Gene3D" id="3.60.10.10">
    <property type="entry name" value="Endonuclease/exonuclease/phosphatase"/>
    <property type="match status" value="1"/>
</dbReference>
<evidence type="ECO:0000256" key="9">
    <source>
        <dbReference type="ARBA" id="ARBA00022919"/>
    </source>
</evidence>
<dbReference type="FunFam" id="3.60.10.10:FF:000059">
    <property type="entry name" value="Inositol phosphosphingolipids phospholipase C"/>
    <property type="match status" value="1"/>
</dbReference>
<comment type="caution">
    <text evidence="16">The sequence shown here is derived from an EMBL/GenBank/DDBJ whole genome shotgun (WGS) entry which is preliminary data.</text>
</comment>
<dbReference type="OrthoDB" id="387657at2759"/>
<dbReference type="GO" id="GO:0046872">
    <property type="term" value="F:metal ion binding"/>
    <property type="evidence" value="ECO:0007669"/>
    <property type="project" value="UniProtKB-KW"/>
</dbReference>
<dbReference type="GO" id="GO:0052714">
    <property type="term" value="F:mannosyl-inositol phosphorylceramide phospholipase activity"/>
    <property type="evidence" value="ECO:0007669"/>
    <property type="project" value="EnsemblFungi"/>
</dbReference>
<evidence type="ECO:0000256" key="10">
    <source>
        <dbReference type="ARBA" id="ARBA00022989"/>
    </source>
</evidence>
<evidence type="ECO:0000256" key="5">
    <source>
        <dbReference type="ARBA" id="ARBA00022692"/>
    </source>
</evidence>
<evidence type="ECO:0000256" key="7">
    <source>
        <dbReference type="ARBA" id="ARBA00022801"/>
    </source>
</evidence>
<dbReference type="PANTHER" id="PTHR16320:SF24">
    <property type="entry name" value="PHOSPHODIESTERASE, PUTATIVE-RELATED"/>
    <property type="match status" value="1"/>
</dbReference>
<dbReference type="InterPro" id="IPR038772">
    <property type="entry name" value="Sph/SMPD2-like"/>
</dbReference>
<dbReference type="EMBL" id="LGSR01000029">
    <property type="protein sequence ID" value="KOS16929.1"/>
    <property type="molecule type" value="Genomic_DNA"/>
</dbReference>
<comment type="pathway">
    <text evidence="2">Lipid metabolism; sphingolipid metabolism.</text>
</comment>
<dbReference type="Pfam" id="PF03372">
    <property type="entry name" value="Exo_endo_phos"/>
    <property type="match status" value="1"/>
</dbReference>
<accession>A0A0N0RSV8</accession>
<dbReference type="AlphaFoldDB" id="A0A0N0RSV8"/>
<dbReference type="GO" id="GO:0000324">
    <property type="term" value="C:fungal-type vacuole"/>
    <property type="evidence" value="ECO:0007669"/>
    <property type="project" value="EnsemblFungi"/>
</dbReference>
<dbReference type="GO" id="GO:0016020">
    <property type="term" value="C:membrane"/>
    <property type="evidence" value="ECO:0007669"/>
    <property type="project" value="UniProtKB-SubCell"/>
</dbReference>
<keyword evidence="17" id="KW-1185">Reference proteome</keyword>
<evidence type="ECO:0000256" key="14">
    <source>
        <dbReference type="SAM" id="Phobius"/>
    </source>
</evidence>
<keyword evidence="10 14" id="KW-1133">Transmembrane helix</keyword>
<dbReference type="STRING" id="150374.A0A0N0RSV8"/>
<dbReference type="SUPFAM" id="SSF56219">
    <property type="entry name" value="DNase I-like"/>
    <property type="match status" value="1"/>
</dbReference>
<reference evidence="16 17" key="1">
    <citation type="submission" date="2015-07" db="EMBL/GenBank/DDBJ databases">
        <title>The genome of the fungus Escovopsis weberi, a specialized disease agent of ant agriculture.</title>
        <authorList>
            <person name="de Man T.J."/>
            <person name="Stajich J.E."/>
            <person name="Kubicek C.P."/>
            <person name="Chenthamara K."/>
            <person name="Atanasova L."/>
            <person name="Druzhinina I.S."/>
            <person name="Birnbaum S."/>
            <person name="Barribeau S.M."/>
            <person name="Teiling C."/>
            <person name="Suen G."/>
            <person name="Currie C."/>
            <person name="Gerardo N.M."/>
        </authorList>
    </citation>
    <scope>NUCLEOTIDE SEQUENCE [LARGE SCALE GENOMIC DNA]</scope>
</reference>
<gene>
    <name evidence="16" type="ORF">ESCO_004811</name>
</gene>
<evidence type="ECO:0000256" key="3">
    <source>
        <dbReference type="ARBA" id="ARBA00004991"/>
    </source>
</evidence>
<evidence type="ECO:0000256" key="12">
    <source>
        <dbReference type="ARBA" id="ARBA00023136"/>
    </source>
</evidence>
<keyword evidence="7" id="KW-0378">Hydrolase</keyword>
<feature type="domain" description="Endonuclease/exonuclease/phosphatase" evidence="15">
    <location>
        <begin position="31"/>
        <end position="347"/>
    </location>
</feature>
<dbReference type="PANTHER" id="PTHR16320">
    <property type="entry name" value="SPHINGOMYELINASE FAMILY MEMBER"/>
    <property type="match status" value="1"/>
</dbReference>
<feature type="transmembrane region" description="Helical" evidence="14">
    <location>
        <begin position="418"/>
        <end position="436"/>
    </location>
</feature>
<organism evidence="16 17">
    <name type="scientific">Escovopsis weberi</name>
    <dbReference type="NCBI Taxonomy" id="150374"/>
    <lineage>
        <taxon>Eukaryota</taxon>
        <taxon>Fungi</taxon>
        <taxon>Dikarya</taxon>
        <taxon>Ascomycota</taxon>
        <taxon>Pezizomycotina</taxon>
        <taxon>Sordariomycetes</taxon>
        <taxon>Hypocreomycetidae</taxon>
        <taxon>Hypocreales</taxon>
        <taxon>Hypocreaceae</taxon>
        <taxon>Escovopsis</taxon>
    </lineage>
</organism>
<feature type="transmembrane region" description="Helical" evidence="14">
    <location>
        <begin position="442"/>
        <end position="468"/>
    </location>
</feature>
<keyword evidence="12 14" id="KW-0472">Membrane</keyword>
<dbReference type="InterPro" id="IPR036691">
    <property type="entry name" value="Endo/exonu/phosph_ase_sf"/>
</dbReference>
<keyword evidence="11" id="KW-0443">Lipid metabolism</keyword>
<comment type="subcellular location">
    <subcellularLocation>
        <location evidence="1">Membrane</location>
        <topology evidence="1">Multi-pass membrane protein</topology>
    </subcellularLocation>
</comment>
<comment type="pathway">
    <text evidence="3">Sphingolipid metabolism.</text>
</comment>
<evidence type="ECO:0000256" key="2">
    <source>
        <dbReference type="ARBA" id="ARBA00004760"/>
    </source>
</evidence>
<keyword evidence="8" id="KW-0460">Magnesium</keyword>
<comment type="similarity">
    <text evidence="4">Belongs to the neutral sphingomyelinase family.</text>
</comment>
<dbReference type="GO" id="GO:0004767">
    <property type="term" value="F:sphingomyelin phosphodiesterase activity"/>
    <property type="evidence" value="ECO:0007669"/>
    <property type="project" value="InterPro"/>
</dbReference>
<feature type="region of interest" description="Disordered" evidence="13">
    <location>
        <begin position="1"/>
        <end position="23"/>
    </location>
</feature>
<dbReference type="Proteomes" id="UP000053831">
    <property type="component" value="Unassembled WGS sequence"/>
</dbReference>
<evidence type="ECO:0000313" key="16">
    <source>
        <dbReference type="EMBL" id="KOS16929.1"/>
    </source>
</evidence>